<feature type="region of interest" description="Disordered" evidence="1">
    <location>
        <begin position="942"/>
        <end position="964"/>
    </location>
</feature>
<evidence type="ECO:0000256" key="1">
    <source>
        <dbReference type="SAM" id="MobiDB-lite"/>
    </source>
</evidence>
<name>A0AAW0Y7B0_CHEQU</name>
<dbReference type="Proteomes" id="UP001445076">
    <property type="component" value="Unassembled WGS sequence"/>
</dbReference>
<gene>
    <name evidence="2" type="ORF">OTU49_016598</name>
</gene>
<protein>
    <recommendedName>
        <fullName evidence="4">Telomere length regulation protein TEL2 homolog</fullName>
    </recommendedName>
</protein>
<keyword evidence="3" id="KW-1185">Reference proteome</keyword>
<dbReference type="EMBL" id="JARKIK010000014">
    <property type="protein sequence ID" value="KAK8747775.1"/>
    <property type="molecule type" value="Genomic_DNA"/>
</dbReference>
<comment type="caution">
    <text evidence="2">The sequence shown here is derived from an EMBL/GenBank/DDBJ whole genome shotgun (WGS) entry which is preliminary data.</text>
</comment>
<reference evidence="2 3" key="1">
    <citation type="journal article" date="2024" name="BMC Genomics">
        <title>Genome assembly of redclaw crayfish (Cherax quadricarinatus) provides insights into its immune adaptation and hypoxia tolerance.</title>
        <authorList>
            <person name="Liu Z."/>
            <person name="Zheng J."/>
            <person name="Li H."/>
            <person name="Fang K."/>
            <person name="Wang S."/>
            <person name="He J."/>
            <person name="Zhou D."/>
            <person name="Weng S."/>
            <person name="Chi M."/>
            <person name="Gu Z."/>
            <person name="He J."/>
            <person name="Li F."/>
            <person name="Wang M."/>
        </authorList>
    </citation>
    <scope>NUCLEOTIDE SEQUENCE [LARGE SCALE GENOMIC DNA]</scope>
    <source>
        <strain evidence="2">ZL_2023a</strain>
    </source>
</reference>
<sequence length="1102" mass="123753">MDIDQHLMWFISALKASIDGEAVNDKKLLKNINDCFVRVKKICPSVNKDQYEEFCARATLIMLLCSPRIRDLPRVKTSTEFQTVVVTLPVLPESAFFSIVRSQKSFRFLAPVLSWLSPEVIQELIKQYFLSVEEVTPVTLAITLDLLKVLIFSFQCKGDQKHNMSDMECLKLFLKFVSSKTVSGSKEALIKSSGYYYMYVCEYLYLMLTVCAGQWLKEPDTYKSLQAWKRLWETKVDQAGTQHSFLFVKEVSKSLLLICQLNSESISVDVWMDWNDINLPASLTVHGNSLVHNGKVLQKSIQSVICNIAFDILRIFDSYPEIHESLSMSEYKGLLQFFKQVAADPDYDPDEDLTLDELLHEIRLKDERQAKLLGILIKRDDIFTSQDCQGCLKEFSAVVDGVARQDILLRLIQHNKAGKPYSAELLNLVMDMAAPLPAKQLLAIIEEHLSSGLNETFMTADFSNQLTEVFNQLAGQESLVASERHVWLCLQSGRAVVKQAVTLAVSLSGLVPIMVQALAAIPQVCHALLPTGQTLLVSTLLERQQIWFTGREEHEFASLVKGLLKAGNVLPAAEVLKVMIEPFLLVTSGNDLNKLTLPLKLLQEILALNPSTIVRAGPSLVSLIITLVHVLHATANLQSQSALSTLSLRMDATKVLNAIMDNIMCNSEKYEKDISLLKQMIVKYKLHPRSIIPLAPILEAEDCPDTCCDIILHMMLKMDARVQQGEQLSIDTLDNDFKAIFAISRIEWIVALLQLLPHCSENEWTAAFFLTHHTLQSKSRVLKQAYPTLQVFQKVLYLACTQLTLGSVVDDDLETCAVFQGAPVSIQHCFRCFAPAAMVYVEELLQPLACDKRFQSICSIFRWWCRVVSLFQCNPDLPALFLARLCAAVEEMITCRKLKISKKNVKQTDPCEEKQSNLIAAEGSLLQNDDSKDIVDKENHVVNGKEKLHSSETGDESQENEENSLNLHSDLELHNGFQAVNTEEVTVANGKRENSVLSTETVGVCEVQAGACNGFTEVSPYQTQDNNCVENIVFDDLKITSCNNVSSKKKKKKNKIVNKGVKISFADFKREIEQMIFSLVKYVPVSNLVSCIGNKLKKLDEL</sequence>
<feature type="compositionally biased region" description="Basic and acidic residues" evidence="1">
    <location>
        <begin position="942"/>
        <end position="952"/>
    </location>
</feature>
<accession>A0AAW0Y7B0</accession>
<feature type="compositionally biased region" description="Acidic residues" evidence="1">
    <location>
        <begin position="953"/>
        <end position="962"/>
    </location>
</feature>
<dbReference type="AlphaFoldDB" id="A0AAW0Y7B0"/>
<proteinExistence type="predicted"/>
<organism evidence="2 3">
    <name type="scientific">Cherax quadricarinatus</name>
    <name type="common">Australian red claw crayfish</name>
    <dbReference type="NCBI Taxonomy" id="27406"/>
    <lineage>
        <taxon>Eukaryota</taxon>
        <taxon>Metazoa</taxon>
        <taxon>Ecdysozoa</taxon>
        <taxon>Arthropoda</taxon>
        <taxon>Crustacea</taxon>
        <taxon>Multicrustacea</taxon>
        <taxon>Malacostraca</taxon>
        <taxon>Eumalacostraca</taxon>
        <taxon>Eucarida</taxon>
        <taxon>Decapoda</taxon>
        <taxon>Pleocyemata</taxon>
        <taxon>Astacidea</taxon>
        <taxon>Parastacoidea</taxon>
        <taxon>Parastacidae</taxon>
        <taxon>Cherax</taxon>
    </lineage>
</organism>
<evidence type="ECO:0008006" key="4">
    <source>
        <dbReference type="Google" id="ProtNLM"/>
    </source>
</evidence>
<evidence type="ECO:0000313" key="3">
    <source>
        <dbReference type="Proteomes" id="UP001445076"/>
    </source>
</evidence>
<evidence type="ECO:0000313" key="2">
    <source>
        <dbReference type="EMBL" id="KAK8747775.1"/>
    </source>
</evidence>